<dbReference type="GO" id="GO:0004815">
    <property type="term" value="F:aspartate-tRNA ligase activity"/>
    <property type="evidence" value="ECO:0007669"/>
    <property type="project" value="TreeGrafter"/>
</dbReference>
<evidence type="ECO:0000256" key="3">
    <source>
        <dbReference type="ARBA" id="ARBA00022741"/>
    </source>
</evidence>
<evidence type="ECO:0000313" key="9">
    <source>
        <dbReference type="Proteomes" id="UP000799640"/>
    </source>
</evidence>
<dbReference type="GO" id="GO:0005524">
    <property type="term" value="F:ATP binding"/>
    <property type="evidence" value="ECO:0007669"/>
    <property type="project" value="UniProtKB-KW"/>
</dbReference>
<dbReference type="AlphaFoldDB" id="A0A6G1I3J6"/>
<keyword evidence="6" id="KW-0030">Aminoacyl-tRNA synthetase</keyword>
<dbReference type="Gene3D" id="3.30.1360.30">
    <property type="entry name" value="GAD-like domain"/>
    <property type="match status" value="1"/>
</dbReference>
<dbReference type="SUPFAM" id="SSF55681">
    <property type="entry name" value="Class II aaRS and biotin synthetases"/>
    <property type="match status" value="1"/>
</dbReference>
<dbReference type="NCBIfam" id="NF001750">
    <property type="entry name" value="PRK00476.1"/>
    <property type="match status" value="1"/>
</dbReference>
<dbReference type="Gene3D" id="2.40.50.140">
    <property type="entry name" value="Nucleic acid-binding proteins"/>
    <property type="match status" value="1"/>
</dbReference>
<keyword evidence="5" id="KW-0648">Protein biosynthesis</keyword>
<dbReference type="Proteomes" id="UP000799640">
    <property type="component" value="Unassembled WGS sequence"/>
</dbReference>
<keyword evidence="3" id="KW-0547">Nucleotide-binding</keyword>
<accession>A0A6G1I3J6</accession>
<dbReference type="InterPro" id="IPR004115">
    <property type="entry name" value="GAD-like_sf"/>
</dbReference>
<dbReference type="GO" id="GO:0006422">
    <property type="term" value="P:aspartyl-tRNA aminoacylation"/>
    <property type="evidence" value="ECO:0007669"/>
    <property type="project" value="TreeGrafter"/>
</dbReference>
<gene>
    <name evidence="8" type="ORF">EJ06DRAFT_489492</name>
</gene>
<dbReference type="InterPro" id="IPR004364">
    <property type="entry name" value="Aa-tRNA-synt_II"/>
</dbReference>
<dbReference type="GO" id="GO:0005739">
    <property type="term" value="C:mitochondrion"/>
    <property type="evidence" value="ECO:0007669"/>
    <property type="project" value="TreeGrafter"/>
</dbReference>
<dbReference type="InterPro" id="IPR012340">
    <property type="entry name" value="NA-bd_OB-fold"/>
</dbReference>
<dbReference type="PRINTS" id="PR01042">
    <property type="entry name" value="TRNASYNTHASP"/>
</dbReference>
<dbReference type="EMBL" id="ML996690">
    <property type="protein sequence ID" value="KAF2402878.1"/>
    <property type="molecule type" value="Genomic_DNA"/>
</dbReference>
<dbReference type="InterPro" id="IPR006195">
    <property type="entry name" value="aa-tRNA-synth_II"/>
</dbReference>
<dbReference type="InterPro" id="IPR004524">
    <property type="entry name" value="Asp-tRNA-ligase_1"/>
</dbReference>
<dbReference type="InterPro" id="IPR002312">
    <property type="entry name" value="Asp/Asn-tRNA-synth_IIb"/>
</dbReference>
<dbReference type="InterPro" id="IPR045864">
    <property type="entry name" value="aa-tRNA-synth_II/BPL/LPL"/>
</dbReference>
<evidence type="ECO:0000313" key="8">
    <source>
        <dbReference type="EMBL" id="KAF2402878.1"/>
    </source>
</evidence>
<dbReference type="PANTHER" id="PTHR22594:SF5">
    <property type="entry name" value="ASPARTATE--TRNA LIGASE, MITOCHONDRIAL"/>
    <property type="match status" value="1"/>
</dbReference>
<dbReference type="Pfam" id="PF00152">
    <property type="entry name" value="tRNA-synt_2"/>
    <property type="match status" value="1"/>
</dbReference>
<proteinExistence type="inferred from homology"/>
<evidence type="ECO:0000256" key="4">
    <source>
        <dbReference type="ARBA" id="ARBA00022840"/>
    </source>
</evidence>
<dbReference type="PANTHER" id="PTHR22594">
    <property type="entry name" value="ASPARTYL/LYSYL-TRNA SYNTHETASE"/>
    <property type="match status" value="1"/>
</dbReference>
<dbReference type="PROSITE" id="PS50862">
    <property type="entry name" value="AA_TRNA_LIGASE_II"/>
    <property type="match status" value="1"/>
</dbReference>
<dbReference type="OrthoDB" id="439710at2759"/>
<organism evidence="8 9">
    <name type="scientific">Trichodelitschia bisporula</name>
    <dbReference type="NCBI Taxonomy" id="703511"/>
    <lineage>
        <taxon>Eukaryota</taxon>
        <taxon>Fungi</taxon>
        <taxon>Dikarya</taxon>
        <taxon>Ascomycota</taxon>
        <taxon>Pezizomycotina</taxon>
        <taxon>Dothideomycetes</taxon>
        <taxon>Dothideomycetes incertae sedis</taxon>
        <taxon>Phaeotrichales</taxon>
        <taxon>Phaeotrichaceae</taxon>
        <taxon>Trichodelitschia</taxon>
    </lineage>
</organism>
<evidence type="ECO:0000256" key="2">
    <source>
        <dbReference type="ARBA" id="ARBA00022598"/>
    </source>
</evidence>
<evidence type="ECO:0000256" key="5">
    <source>
        <dbReference type="ARBA" id="ARBA00022917"/>
    </source>
</evidence>
<feature type="domain" description="Aminoacyl-transfer RNA synthetases class-II family profile" evidence="7">
    <location>
        <begin position="246"/>
        <end position="670"/>
    </location>
</feature>
<dbReference type="HAMAP" id="MF_00044">
    <property type="entry name" value="Asp_tRNA_synth_type1"/>
    <property type="match status" value="1"/>
</dbReference>
<evidence type="ECO:0000256" key="1">
    <source>
        <dbReference type="ARBA" id="ARBA00006303"/>
    </source>
</evidence>
<reference evidence="8" key="1">
    <citation type="journal article" date="2020" name="Stud. Mycol.">
        <title>101 Dothideomycetes genomes: a test case for predicting lifestyles and emergence of pathogens.</title>
        <authorList>
            <person name="Haridas S."/>
            <person name="Albert R."/>
            <person name="Binder M."/>
            <person name="Bloem J."/>
            <person name="Labutti K."/>
            <person name="Salamov A."/>
            <person name="Andreopoulos B."/>
            <person name="Baker S."/>
            <person name="Barry K."/>
            <person name="Bills G."/>
            <person name="Bluhm B."/>
            <person name="Cannon C."/>
            <person name="Castanera R."/>
            <person name="Culley D."/>
            <person name="Daum C."/>
            <person name="Ezra D."/>
            <person name="Gonzalez J."/>
            <person name="Henrissat B."/>
            <person name="Kuo A."/>
            <person name="Liang C."/>
            <person name="Lipzen A."/>
            <person name="Lutzoni F."/>
            <person name="Magnuson J."/>
            <person name="Mondo S."/>
            <person name="Nolan M."/>
            <person name="Ohm R."/>
            <person name="Pangilinan J."/>
            <person name="Park H.-J."/>
            <person name="Ramirez L."/>
            <person name="Alfaro M."/>
            <person name="Sun H."/>
            <person name="Tritt A."/>
            <person name="Yoshinaga Y."/>
            <person name="Zwiers L.-H."/>
            <person name="Turgeon B."/>
            <person name="Goodwin S."/>
            <person name="Spatafora J."/>
            <person name="Crous P."/>
            <person name="Grigoriev I."/>
        </authorList>
    </citation>
    <scope>NUCLEOTIDE SEQUENCE</scope>
    <source>
        <strain evidence="8">CBS 262.69</strain>
    </source>
</reference>
<sequence>MSLMLANLAPRRLVRQNIALWRSYAEVSRYIRANCQFNTASSQILRCNWHQRLNVGSRRPFSDNRLKREGLAAVPDFLEAYKQSCGFPPATHEIGSLSAKDVGAVVVLHGYLGPRKDLSKKLSFVTFFSKDFLHAIQIVSPATGDDGNLKKCFKDLKSLTQHTPVVIRGIIKPREPSKTKYPREEERINDLEVELVDVTPLNSFPKDLMLTDDTNFPPEQRHLQFRNTKALRDALAFRARAADICRDELRSDGFLEIETPQLFKSTPEGAREFLVPTRQKGLVYALPQSPQQYKQILMASGIPKYFQLARCFRDEDLRADRQPEFTQVDLEMSFATGEQVMECIERLLARLWKGLLNIDVPAPFQRITYHNAMAKYGSDKPDLRLGMEMINLSELLPVDLVSKITPFTLPNISAFKLPLSTTCTPSESRTFISTFMDSPVGHPFLTNPHGQPGIFIYDSTRPLSGLSPFGFQTADFVEDVLAPSDGDVIFLQAAPAGPYHGGSTSAGRLRLALHAAAVATDLLPPPQGFEFAWITDFPLFEPVADGDAEPGQQGAAGLRATHHPFTAPKTPADVELLVSDPAAVVAEHYDVVVNGVELGGGSRRIHDARVQEYVMRDVLQMSAQRIEDFRHLLKVLETGCPPHAGIALGFDRLVAVMLGRESVRDVIAFPKMNSGEDALVGSPNAVTKEQLDVYHLRLKE</sequence>
<keyword evidence="4" id="KW-0067">ATP-binding</keyword>
<keyword evidence="2" id="KW-0436">Ligase</keyword>
<protein>
    <recommendedName>
        <fullName evidence="7">Aminoacyl-transfer RNA synthetases class-II family profile domain-containing protein</fullName>
    </recommendedName>
</protein>
<dbReference type="SUPFAM" id="SSF50249">
    <property type="entry name" value="Nucleic acid-binding proteins"/>
    <property type="match status" value="1"/>
</dbReference>
<keyword evidence="9" id="KW-1185">Reference proteome</keyword>
<evidence type="ECO:0000256" key="6">
    <source>
        <dbReference type="ARBA" id="ARBA00023146"/>
    </source>
</evidence>
<evidence type="ECO:0000259" key="7">
    <source>
        <dbReference type="PROSITE" id="PS50862"/>
    </source>
</evidence>
<name>A0A6G1I3J6_9PEZI</name>
<comment type="similarity">
    <text evidence="1">Belongs to the class-II aminoacyl-tRNA synthetase family. Type 1 subfamily.</text>
</comment>
<dbReference type="Gene3D" id="3.30.930.10">
    <property type="entry name" value="Bira Bifunctional Protein, Domain 2"/>
    <property type="match status" value="1"/>
</dbReference>